<evidence type="ECO:0000256" key="2">
    <source>
        <dbReference type="ARBA" id="ARBA00022490"/>
    </source>
</evidence>
<dbReference type="PANTHER" id="PTHR15588">
    <property type="entry name" value="LSM1"/>
    <property type="match status" value="1"/>
</dbReference>
<dbReference type="EMBL" id="LVLJ01001114">
    <property type="protein sequence ID" value="OAE31358.1"/>
    <property type="molecule type" value="Genomic_DNA"/>
</dbReference>
<dbReference type="PANTHER" id="PTHR15588:SF8">
    <property type="entry name" value="U6 SNRNA-ASSOCIATED SM-LIKE PROTEIN LSM1"/>
    <property type="match status" value="1"/>
</dbReference>
<accession>A0A176WDN9</accession>
<dbReference type="Gene3D" id="2.30.30.100">
    <property type="match status" value="1"/>
</dbReference>
<name>A0A176WDN9_MARPO</name>
<evidence type="ECO:0000256" key="1">
    <source>
        <dbReference type="ARBA" id="ARBA00006850"/>
    </source>
</evidence>
<dbReference type="GO" id="GO:1990726">
    <property type="term" value="C:Lsm1-7-Pat1 complex"/>
    <property type="evidence" value="ECO:0007669"/>
    <property type="project" value="TreeGrafter"/>
</dbReference>
<keyword evidence="3 6" id="KW-0507">mRNA processing</keyword>
<dbReference type="InterPro" id="IPR001163">
    <property type="entry name" value="Sm_dom_euk/arc"/>
</dbReference>
<dbReference type="InterPro" id="IPR044642">
    <property type="entry name" value="PTHR15588"/>
</dbReference>
<dbReference type="GO" id="GO:0000290">
    <property type="term" value="P:deadenylation-dependent decapping of nuclear-transcribed mRNA"/>
    <property type="evidence" value="ECO:0007669"/>
    <property type="project" value="TreeGrafter"/>
</dbReference>
<dbReference type="CDD" id="cd01728">
    <property type="entry name" value="LSm1"/>
    <property type="match status" value="1"/>
</dbReference>
<dbReference type="GO" id="GO:1990904">
    <property type="term" value="C:ribonucleoprotein complex"/>
    <property type="evidence" value="ECO:0007669"/>
    <property type="project" value="UniProtKB-KW"/>
</dbReference>
<comment type="similarity">
    <text evidence="1 6">Belongs to the snRNP Sm proteins family.</text>
</comment>
<keyword evidence="9" id="KW-1185">Reference proteome</keyword>
<comment type="subcellular location">
    <subcellularLocation>
        <location evidence="6">Cytoplasm</location>
    </subcellularLocation>
    <subcellularLocation>
        <location evidence="6">Cytoplasm</location>
        <location evidence="6">P-body</location>
    </subcellularLocation>
</comment>
<dbReference type="SUPFAM" id="SSF50182">
    <property type="entry name" value="Sm-like ribonucleoproteins"/>
    <property type="match status" value="1"/>
</dbReference>
<evidence type="ECO:0000313" key="9">
    <source>
        <dbReference type="Proteomes" id="UP000077202"/>
    </source>
</evidence>
<dbReference type="GO" id="GO:0003729">
    <property type="term" value="F:mRNA binding"/>
    <property type="evidence" value="ECO:0007669"/>
    <property type="project" value="TreeGrafter"/>
</dbReference>
<feature type="domain" description="Sm" evidence="7">
    <location>
        <begin position="46"/>
        <end position="121"/>
    </location>
</feature>
<evidence type="ECO:0000259" key="7">
    <source>
        <dbReference type="PROSITE" id="PS52002"/>
    </source>
</evidence>
<evidence type="ECO:0000313" key="8">
    <source>
        <dbReference type="EMBL" id="OAE31358.1"/>
    </source>
</evidence>
<evidence type="ECO:0000256" key="4">
    <source>
        <dbReference type="ARBA" id="ARBA00022884"/>
    </source>
</evidence>
<dbReference type="PROSITE" id="PS52002">
    <property type="entry name" value="SM"/>
    <property type="match status" value="1"/>
</dbReference>
<protein>
    <recommendedName>
        <fullName evidence="6">U6 snRNA-associated Sm-like protein LSm1</fullName>
    </recommendedName>
</protein>
<dbReference type="Pfam" id="PF01423">
    <property type="entry name" value="LSM"/>
    <property type="match status" value="1"/>
</dbReference>
<dbReference type="AlphaFoldDB" id="A0A176WDN9"/>
<comment type="function">
    <text evidence="6">Component of the cytoplasmic LSM1-LSM7 complex which is involved in mRNA degradation.</text>
</comment>
<proteinExistence type="inferred from homology"/>
<keyword evidence="4 6" id="KW-0694">RNA-binding</keyword>
<evidence type="ECO:0000256" key="3">
    <source>
        <dbReference type="ARBA" id="ARBA00022664"/>
    </source>
</evidence>
<sequence>MTYNIVLSEASAMHRVRAAGETELQVGGPWSGERAQLKTAPLLYIGPAPSFTSYLDKKVILLLRDAKVVVGVLTAFDEFGNVVLQHVFERIIVNSLYCDRPLGLFVGRGENVIFCGELGQDGPEMPAHMVLVTEDEIRSAQRAEKISSHLRWTMRKRMEFLDSDVG</sequence>
<dbReference type="InterPro" id="IPR034104">
    <property type="entry name" value="Lsm1"/>
</dbReference>
<dbReference type="SMART" id="SM00651">
    <property type="entry name" value="Sm"/>
    <property type="match status" value="1"/>
</dbReference>
<comment type="subunit">
    <text evidence="6">Component of the heptameric LSM1-LSM7 complex that forms a seven-membered ring structure with a donut shape.</text>
</comment>
<dbReference type="GO" id="GO:0006397">
    <property type="term" value="P:mRNA processing"/>
    <property type="evidence" value="ECO:0007669"/>
    <property type="project" value="UniProtKB-UniRule"/>
</dbReference>
<keyword evidence="2 6" id="KW-0963">Cytoplasm</keyword>
<dbReference type="InterPro" id="IPR047575">
    <property type="entry name" value="Sm"/>
</dbReference>
<dbReference type="Proteomes" id="UP000077202">
    <property type="component" value="Unassembled WGS sequence"/>
</dbReference>
<evidence type="ECO:0000256" key="5">
    <source>
        <dbReference type="ARBA" id="ARBA00023274"/>
    </source>
</evidence>
<dbReference type="GO" id="GO:0000932">
    <property type="term" value="C:P-body"/>
    <property type="evidence" value="ECO:0007669"/>
    <property type="project" value="UniProtKB-SubCell"/>
</dbReference>
<reference evidence="8" key="1">
    <citation type="submission" date="2016-03" db="EMBL/GenBank/DDBJ databases">
        <title>Mechanisms controlling the formation of the plant cell surface in tip-growing cells are functionally conserved among land plants.</title>
        <authorList>
            <person name="Honkanen S."/>
            <person name="Jones V.A."/>
            <person name="Morieri G."/>
            <person name="Champion C."/>
            <person name="Hetherington A.J."/>
            <person name="Kelly S."/>
            <person name="Saint-Marcoux D."/>
            <person name="Proust H."/>
            <person name="Prescott H."/>
            <person name="Dolan L."/>
        </authorList>
    </citation>
    <scope>NUCLEOTIDE SEQUENCE [LARGE SCALE GENOMIC DNA]</scope>
    <source>
        <tissue evidence="8">Whole gametophyte</tissue>
    </source>
</reference>
<comment type="caution">
    <text evidence="8">The sequence shown here is derived from an EMBL/GenBank/DDBJ whole genome shotgun (WGS) entry which is preliminary data.</text>
</comment>
<keyword evidence="5 6" id="KW-0687">Ribonucleoprotein</keyword>
<organism evidence="8 9">
    <name type="scientific">Marchantia polymorpha subsp. ruderalis</name>
    <dbReference type="NCBI Taxonomy" id="1480154"/>
    <lineage>
        <taxon>Eukaryota</taxon>
        <taxon>Viridiplantae</taxon>
        <taxon>Streptophyta</taxon>
        <taxon>Embryophyta</taxon>
        <taxon>Marchantiophyta</taxon>
        <taxon>Marchantiopsida</taxon>
        <taxon>Marchantiidae</taxon>
        <taxon>Marchantiales</taxon>
        <taxon>Marchantiaceae</taxon>
        <taxon>Marchantia</taxon>
    </lineage>
</organism>
<evidence type="ECO:0000256" key="6">
    <source>
        <dbReference type="RuleBase" id="RU365047"/>
    </source>
</evidence>
<dbReference type="InterPro" id="IPR010920">
    <property type="entry name" value="LSM_dom_sf"/>
</dbReference>
<gene>
    <name evidence="6" type="primary">LSM1</name>
    <name evidence="8" type="ORF">AXG93_4510s1340</name>
</gene>